<feature type="transmembrane region" description="Helical" evidence="1">
    <location>
        <begin position="80"/>
        <end position="99"/>
    </location>
</feature>
<protein>
    <submittedName>
        <fullName evidence="2">Uncharacterized protein</fullName>
    </submittedName>
</protein>
<evidence type="ECO:0000313" key="2">
    <source>
        <dbReference type="EMBL" id="AQS53719.1"/>
    </source>
</evidence>
<dbReference type="STRING" id="708126.BW727_101352"/>
<feature type="transmembrane region" description="Helical" evidence="1">
    <location>
        <begin position="147"/>
        <end position="167"/>
    </location>
</feature>
<accession>A0A1S6IQB8</accession>
<reference evidence="2 3" key="1">
    <citation type="journal article" date="2014" name="Int. J. Syst. Evol. Microbiol.">
        <title>Jeotgalibaca dankookensis gen. nov., sp. nov., a member of the family Carnobacteriaceae, isolated from seujeot (Korean traditional food).</title>
        <authorList>
            <person name="Lee D.G."/>
            <person name="Trujillo M.E."/>
            <person name="Kang H."/>
            <person name="Ahn T.Y."/>
        </authorList>
    </citation>
    <scope>NUCLEOTIDE SEQUENCE [LARGE SCALE GENOMIC DNA]</scope>
    <source>
        <strain evidence="2 3">EX-07</strain>
    </source>
</reference>
<dbReference type="RefSeq" id="WP_217994412.1">
    <property type="nucleotide sequence ID" value="NZ_BBYN01000009.1"/>
</dbReference>
<dbReference type="Pfam" id="PF09997">
    <property type="entry name" value="DUF2238"/>
    <property type="match status" value="1"/>
</dbReference>
<keyword evidence="1" id="KW-0812">Transmembrane</keyword>
<evidence type="ECO:0000313" key="3">
    <source>
        <dbReference type="Proteomes" id="UP000188993"/>
    </source>
</evidence>
<organism evidence="2 3">
    <name type="scientific">Jeotgalibaca dankookensis</name>
    <dbReference type="NCBI Taxonomy" id="708126"/>
    <lineage>
        <taxon>Bacteria</taxon>
        <taxon>Bacillati</taxon>
        <taxon>Bacillota</taxon>
        <taxon>Bacilli</taxon>
        <taxon>Lactobacillales</taxon>
        <taxon>Carnobacteriaceae</taxon>
        <taxon>Jeotgalibaca</taxon>
    </lineage>
</organism>
<sequence length="234" mass="27030">MKPERKLEKRKNVVFSIVLFLLVISIFYAIYMLFHAPSGLAEYAGQRVKSDYVLMVLQCLFGAIVIFLPEKVEDRFEVRIPNLIKIIYIIFLFLAIYLGEVRNFYFRVPHWDNILHFFSATMSGALGFFLVDYLNGFDKLNLDLSPFFVSFFAFCFSVTVGAIWEIYEFLADGILGTNMQKFITFQGEVLVGREAISDTMEDIIVNTLGALLIVTLGYFYLQKKQKPNKKVPKE</sequence>
<dbReference type="KEGG" id="jda:BW727_101352"/>
<dbReference type="Proteomes" id="UP000188993">
    <property type="component" value="Chromosome"/>
</dbReference>
<evidence type="ECO:0000256" key="1">
    <source>
        <dbReference type="SAM" id="Phobius"/>
    </source>
</evidence>
<keyword evidence="3" id="KW-1185">Reference proteome</keyword>
<keyword evidence="1" id="KW-1133">Transmembrane helix</keyword>
<name>A0A1S6IQB8_9LACT</name>
<keyword evidence="1" id="KW-0472">Membrane</keyword>
<feature type="transmembrane region" description="Helical" evidence="1">
    <location>
        <begin position="114"/>
        <end position="135"/>
    </location>
</feature>
<dbReference type="EMBL" id="CP019728">
    <property type="protein sequence ID" value="AQS53719.1"/>
    <property type="molecule type" value="Genomic_DNA"/>
</dbReference>
<dbReference type="InterPro" id="IPR014509">
    <property type="entry name" value="YjdF-like"/>
</dbReference>
<gene>
    <name evidence="2" type="ORF">BW727_101352</name>
</gene>
<feature type="transmembrane region" description="Helical" evidence="1">
    <location>
        <begin position="52"/>
        <end position="68"/>
    </location>
</feature>
<feature type="transmembrane region" description="Helical" evidence="1">
    <location>
        <begin position="12"/>
        <end position="32"/>
    </location>
</feature>
<feature type="transmembrane region" description="Helical" evidence="1">
    <location>
        <begin position="203"/>
        <end position="221"/>
    </location>
</feature>
<proteinExistence type="predicted"/>
<dbReference type="AlphaFoldDB" id="A0A1S6IQB8"/>